<protein>
    <recommendedName>
        <fullName evidence="1">JmjC domain-containing protein</fullName>
    </recommendedName>
</protein>
<dbReference type="AlphaFoldDB" id="A0AAD7UL79"/>
<dbReference type="InterPro" id="IPR050910">
    <property type="entry name" value="JMJD6_ArgDemeth/LysHydrox"/>
</dbReference>
<dbReference type="PROSITE" id="PS51184">
    <property type="entry name" value="JMJC"/>
    <property type="match status" value="1"/>
</dbReference>
<accession>A0AAD7UL79</accession>
<dbReference type="Gene3D" id="2.60.120.650">
    <property type="entry name" value="Cupin"/>
    <property type="match status" value="1"/>
</dbReference>
<dbReference type="GO" id="GO:0005737">
    <property type="term" value="C:cytoplasm"/>
    <property type="evidence" value="ECO:0007669"/>
    <property type="project" value="TreeGrafter"/>
</dbReference>
<gene>
    <name evidence="2" type="ORF">CTAYLR_008128</name>
</gene>
<sequence length="409" mass="45551">MEVVVPAAEVARERRRAKRERSEEPSVGFVVEKIAALRRSRPSVPRDISLARWLEYLSRSEAENEDRLCEALGLLERAVAVASKTRRVPRCWLRDVRRLRLLLAAAAAGPRPAVATRVVPIVSAEEACLGRFLRLGTPVLVRGGGDVVFGSRRWTLETLFDELPPDAVAEIKEPAPGRWAGLEVRRTCAARDFVAAPRGYLHDWSLPRHAPGLLDGISIPRWIAGDYLQRCGETPYAGAWPSLFVGPQGTRSALHVDAHATHFAMALASGAKDWRVWPADRAPFLGPRFSDTSEDLLFDDDDRPAPFEITQLPGDLIVVPSNCPHAVDNADTTVALAINFVNATNADDFLESFAIAADDDLPRCCGEDAIHRLRADLRYLAETDPPHFLRWRDHLPWPAWQQLCCKHKR</sequence>
<organism evidence="2 3">
    <name type="scientific">Chrysophaeum taylorii</name>
    <dbReference type="NCBI Taxonomy" id="2483200"/>
    <lineage>
        <taxon>Eukaryota</taxon>
        <taxon>Sar</taxon>
        <taxon>Stramenopiles</taxon>
        <taxon>Ochrophyta</taxon>
        <taxon>Pelagophyceae</taxon>
        <taxon>Pelagomonadales</taxon>
        <taxon>Pelagomonadaceae</taxon>
        <taxon>Chrysophaeum</taxon>
    </lineage>
</organism>
<feature type="domain" description="JmjC" evidence="1">
    <location>
        <begin position="208"/>
        <end position="357"/>
    </location>
</feature>
<dbReference type="PANTHER" id="PTHR12480:SF22">
    <property type="entry name" value="JMJC DOMAIN-CONTAINING PROTEIN"/>
    <property type="match status" value="1"/>
</dbReference>
<dbReference type="SUPFAM" id="SSF51197">
    <property type="entry name" value="Clavaminate synthase-like"/>
    <property type="match status" value="1"/>
</dbReference>
<dbReference type="GO" id="GO:0106140">
    <property type="term" value="F:P-TEFb complex binding"/>
    <property type="evidence" value="ECO:0007669"/>
    <property type="project" value="TreeGrafter"/>
</dbReference>
<name>A0AAD7UL79_9STRA</name>
<dbReference type="InterPro" id="IPR003347">
    <property type="entry name" value="JmjC_dom"/>
</dbReference>
<reference evidence="2" key="1">
    <citation type="submission" date="2023-01" db="EMBL/GenBank/DDBJ databases">
        <title>Metagenome sequencing of chrysophaentin producing Chrysophaeum taylorii.</title>
        <authorList>
            <person name="Davison J."/>
            <person name="Bewley C."/>
        </authorList>
    </citation>
    <scope>NUCLEOTIDE SEQUENCE</scope>
    <source>
        <strain evidence="2">NIES-1699</strain>
    </source>
</reference>
<dbReference type="GO" id="GO:0033749">
    <property type="term" value="F:histone H4R3 demethylase activity"/>
    <property type="evidence" value="ECO:0007669"/>
    <property type="project" value="TreeGrafter"/>
</dbReference>
<evidence type="ECO:0000259" key="1">
    <source>
        <dbReference type="PROSITE" id="PS51184"/>
    </source>
</evidence>
<dbReference type="SMART" id="SM00558">
    <property type="entry name" value="JmjC"/>
    <property type="match status" value="1"/>
</dbReference>
<dbReference type="EMBL" id="JAQMWT010000129">
    <property type="protein sequence ID" value="KAJ8609826.1"/>
    <property type="molecule type" value="Genomic_DNA"/>
</dbReference>
<keyword evidence="3" id="KW-1185">Reference proteome</keyword>
<evidence type="ECO:0000313" key="3">
    <source>
        <dbReference type="Proteomes" id="UP001230188"/>
    </source>
</evidence>
<dbReference type="PANTHER" id="PTHR12480">
    <property type="entry name" value="ARGININE DEMETHYLASE AND LYSYL-HYDROXYLASE JMJD"/>
    <property type="match status" value="1"/>
</dbReference>
<dbReference type="Proteomes" id="UP001230188">
    <property type="component" value="Unassembled WGS sequence"/>
</dbReference>
<dbReference type="GO" id="GO:0005634">
    <property type="term" value="C:nucleus"/>
    <property type="evidence" value="ECO:0007669"/>
    <property type="project" value="TreeGrafter"/>
</dbReference>
<evidence type="ECO:0000313" key="2">
    <source>
        <dbReference type="EMBL" id="KAJ8609826.1"/>
    </source>
</evidence>
<comment type="caution">
    <text evidence="2">The sequence shown here is derived from an EMBL/GenBank/DDBJ whole genome shotgun (WGS) entry which is preliminary data.</text>
</comment>
<proteinExistence type="predicted"/>